<reference evidence="3 4" key="1">
    <citation type="submission" date="2017-06" db="EMBL/GenBank/DDBJ databases">
        <title>Raineya orbicola gen. nov., sp. nov. a slightly thermophilic bacterium of the phylum Bacteroidetes and the description of Raineyaceae fam. nov.</title>
        <authorList>
            <person name="Albuquerque L."/>
            <person name="Polonia A.R.M."/>
            <person name="Barroso C."/>
            <person name="Froufe H.J.C."/>
            <person name="Lage O."/>
            <person name="Lobo-Da-Cunha A."/>
            <person name="Egas C."/>
            <person name="Da Costa M.S."/>
        </authorList>
    </citation>
    <scope>NUCLEOTIDE SEQUENCE [LARGE SCALE GENOMIC DNA]</scope>
    <source>
        <strain evidence="3 4">SPSPC-11</strain>
    </source>
</reference>
<evidence type="ECO:0000256" key="1">
    <source>
        <dbReference type="SAM" id="SignalP"/>
    </source>
</evidence>
<evidence type="ECO:0000259" key="2">
    <source>
        <dbReference type="Pfam" id="PF18962"/>
    </source>
</evidence>
<feature type="chain" id="PRO_5014671853" evidence="1">
    <location>
        <begin position="19"/>
        <end position="1448"/>
    </location>
</feature>
<proteinExistence type="predicted"/>
<evidence type="ECO:0000313" key="4">
    <source>
        <dbReference type="Proteomes" id="UP000233387"/>
    </source>
</evidence>
<name>A0A2N3I331_9BACT</name>
<gene>
    <name evidence="3" type="ORF">Rain11_2578</name>
</gene>
<dbReference type="Gene3D" id="2.60.40.10">
    <property type="entry name" value="Immunoglobulins"/>
    <property type="match status" value="1"/>
</dbReference>
<evidence type="ECO:0000313" key="3">
    <source>
        <dbReference type="EMBL" id="PKQ64714.1"/>
    </source>
</evidence>
<dbReference type="OrthoDB" id="906679at2"/>
<dbReference type="NCBIfam" id="TIGR04183">
    <property type="entry name" value="Por_Secre_tail"/>
    <property type="match status" value="1"/>
</dbReference>
<dbReference type="EMBL" id="NKXO01000063">
    <property type="protein sequence ID" value="PKQ64714.1"/>
    <property type="molecule type" value="Genomic_DNA"/>
</dbReference>
<sequence>MKNLLLIVSFFCVQIALSQTITVGTVSPLTLCAGDPILVPYTRTGTFSSGNVFTAQLSDASGSFTSPVNIGTLIGTGSGTIAATIPMGTPNGTNYRVRVVSSSPAVVSSNVSAAITVTTTTGNPAVFGNGEWIAYVFEGNIFGTATYKGFYTHTSISFNSTSRWASTNTPSNANATGGNAYTGCVVGIDFHSVSYKRTNFACAYYQVDITHTDYYEMIVDGVVVASNTGGTTRTNRWRGILGAGSQVEFRWYDDSTPNSSSSFAATFTALSGNDMIVTPVPPICASTSATINLVNSATNQTIDFRLPAQAGNYTFTWSGPPGFTTNPSGTTLTTAPGATGVYTVTATHSSGCTVTGSVTVSLAPPPTVTVTPASPTICIGESVTLTATGATTYTWSPATGLSATTGATVIASPTTTTTYTVTGSDGCTSNSTTVTVNVIPNPTDPGTFGNGHWFVACYQGNNFQRYFGYYTENNLSFNTTTRWAQNSTPSSANGTTGLPYTSPVGCNIPLDNHSYTYRRTNFACAYYRIRVLQNDDYAYLYINGNLVWQRLTASNTNVTAWEGFLGPTSTVEIRAREFGGNSRLIVDVIDISSTLAPITSPLAVTICQGSSTNITTNGQPVQAFYNTDGSFNSFGANSNVIWTQVTGTPGDFTITPSGTNATVTANVTPTPNPATIRATFTDPLSGCSISRDVAITVNPLPTTSVSATNLTICLGESTTLTASGANTYTWSPASGLSSTTGHIVTASPTTTTTYTVSGSNNCATVNATITITVINPGLTGSEFGTNEWIAHCYNGAIITNPSSAVYRGYYTEKSISFNSQTRWAQNQNPTLATALPDGSLGYNGCSVSNDNHSVVWKRTNFPCGYYYISVGRDDRYELLINGSLVASSTTAGFTPNVWSGLLTSTSTVEFRVQEGTGNSYGQLSIGFALGSATTTIWTGFIDSDWFNPLNWCPVVPTQNIDAIIPGGAITNFPIINANGAETRDILIAPGATLTINNGFSLNVHGNYQQDGNLVANTNTIVRMLHNGTPTSATMQVTGTGNFFNLLINKLAHQVTLLSGIQVNNQLTLDNGELNLNNNTITIQNPSVGAIVRNNNAYIRSETNAATNNSRICWNTSTNTGAYVFPFGVSASEYIPVTFNKLTNTNTTICIATRATGSDNTPWAAGVTNVSGISGATAINDVIDRWWNITSSVNPLPAPGANVTFRYRGVENTLAPAQTDNIAAQHWNGTDWDAPYMNSSPAVTTGIGSVTAIGLMNFSPFVLVREIRPLPVRLIDFTAEAKNSFVTLRWRIAQKVNNETHIIERSANGIIFEPIGIVKSENQDNFEWIDKLPLQGVSYYRLKRTDVQGGVEYSQIRAINLIDAFAEGMFVIPNPSNGEAVLITLQSTPFENGKLTITDALGRIIFEQIIRTNELGRVDTQLHNLLSKGIYIAQIQTERKIYQQKVVIK</sequence>
<feature type="signal peptide" evidence="1">
    <location>
        <begin position="1"/>
        <end position="18"/>
    </location>
</feature>
<accession>A0A2N3I331</accession>
<keyword evidence="1" id="KW-0732">Signal</keyword>
<protein>
    <submittedName>
        <fullName evidence="3">Por secretion system C-terminal sorting domain</fullName>
    </submittedName>
</protein>
<feature type="domain" description="Secretion system C-terminal sorting" evidence="2">
    <location>
        <begin position="1371"/>
        <end position="1447"/>
    </location>
</feature>
<dbReference type="InterPro" id="IPR013783">
    <property type="entry name" value="Ig-like_fold"/>
</dbReference>
<comment type="caution">
    <text evidence="3">The sequence shown here is derived from an EMBL/GenBank/DDBJ whole genome shotgun (WGS) entry which is preliminary data.</text>
</comment>
<dbReference type="InterPro" id="IPR026444">
    <property type="entry name" value="Secre_tail"/>
</dbReference>
<dbReference type="RefSeq" id="WP_101359836.1">
    <property type="nucleotide sequence ID" value="NZ_NKXO01000063.1"/>
</dbReference>
<keyword evidence="4" id="KW-1185">Reference proteome</keyword>
<organism evidence="3 4">
    <name type="scientific">Raineya orbicola</name>
    <dbReference type="NCBI Taxonomy" id="2016530"/>
    <lineage>
        <taxon>Bacteria</taxon>
        <taxon>Pseudomonadati</taxon>
        <taxon>Bacteroidota</taxon>
        <taxon>Cytophagia</taxon>
        <taxon>Cytophagales</taxon>
        <taxon>Raineyaceae</taxon>
        <taxon>Raineya</taxon>
    </lineage>
</organism>
<dbReference type="Proteomes" id="UP000233387">
    <property type="component" value="Unassembled WGS sequence"/>
</dbReference>
<dbReference type="Pfam" id="PF18962">
    <property type="entry name" value="Por_Secre_tail"/>
    <property type="match status" value="1"/>
</dbReference>